<sequence>MLLHNLFHLDPSEPIFLAENSFSDQREALLTENYLDEIENIGDNVATRKGRGGVLWLTEHGIPIAVAVYVHSQGIDHWLVLTNVISKDERFSERVSGIFGSGSEEIETDASDIRSALIEYYSIFLANQWLCESCAREDMPYLDLGVFVEVRELIHTKLGGELLEDGADCGQEERSERLSHLFREIRGKIALDLSGADVLEICCGDGSATAALRDLGCDPICIDYDKCDICDGLKSGQLRDERSIVLDATELSLFFDREFDCVAGFMAGPIQPFNEDMWASILRESVKVVRTGGILIFTFHSGEELGFAYNVLEGCGVFGEAFENPTDTESQAGREITGYDRWVYAGRWDGHSPPAL</sequence>
<accession>A0AC61KZH6</accession>
<gene>
    <name evidence="1" type="ORF">C4B59_14270</name>
</gene>
<organism evidence="1 2">
    <name type="scientific">Candidatus Methanogaster sp</name>
    <dbReference type="NCBI Taxonomy" id="3386292"/>
    <lineage>
        <taxon>Archaea</taxon>
        <taxon>Methanobacteriati</taxon>
        <taxon>Methanobacteriota</taxon>
        <taxon>Stenosarchaea group</taxon>
        <taxon>Methanomicrobia</taxon>
        <taxon>Methanosarcinales</taxon>
        <taxon>ANME-2 cluster</taxon>
        <taxon>Candidatus Methanogasteraceae</taxon>
        <taxon>Candidatus Methanogaster</taxon>
    </lineage>
</organism>
<protein>
    <submittedName>
        <fullName evidence="1">Uncharacterized protein</fullName>
    </submittedName>
</protein>
<dbReference type="Proteomes" id="UP000248329">
    <property type="component" value="Unassembled WGS sequence"/>
</dbReference>
<evidence type="ECO:0000313" key="2">
    <source>
        <dbReference type="Proteomes" id="UP000248329"/>
    </source>
</evidence>
<name>A0AC61KZH6_9EURY</name>
<reference evidence="1" key="1">
    <citation type="submission" date="2018-01" db="EMBL/GenBank/DDBJ databases">
        <authorList>
            <person name="Krukenberg V."/>
        </authorList>
    </citation>
    <scope>NUCLEOTIDE SEQUENCE</scope>
    <source>
        <strain evidence="1">E20ANME2</strain>
    </source>
</reference>
<proteinExistence type="predicted"/>
<dbReference type="EMBL" id="PQXF01000046">
    <property type="protein sequence ID" value="PXF57936.1"/>
    <property type="molecule type" value="Genomic_DNA"/>
</dbReference>
<evidence type="ECO:0000313" key="1">
    <source>
        <dbReference type="EMBL" id="PXF57936.1"/>
    </source>
</evidence>
<comment type="caution">
    <text evidence="1">The sequence shown here is derived from an EMBL/GenBank/DDBJ whole genome shotgun (WGS) entry which is preliminary data.</text>
</comment>